<comment type="subcellular location">
    <subcellularLocation>
        <location evidence="6">Cytoplasm</location>
    </subcellularLocation>
</comment>
<dbReference type="GO" id="GO:0005829">
    <property type="term" value="C:cytosol"/>
    <property type="evidence" value="ECO:0007669"/>
    <property type="project" value="TreeGrafter"/>
</dbReference>
<dbReference type="Proteomes" id="UP000474718">
    <property type="component" value="Unassembled WGS sequence"/>
</dbReference>
<accession>A0AAQ1MCH8</accession>
<feature type="binding site" evidence="6">
    <location>
        <position position="77"/>
    </location>
    <ligand>
        <name>S-adenosyl-L-methionine</name>
        <dbReference type="ChEBI" id="CHEBI:59789"/>
    </ligand>
</feature>
<keyword evidence="4 6" id="KW-0808">Transferase</keyword>
<dbReference type="InterPro" id="IPR029063">
    <property type="entry name" value="SAM-dependent_MTases_sf"/>
</dbReference>
<comment type="caution">
    <text evidence="8">The sequence shown here is derived from an EMBL/GenBank/DDBJ whole genome shotgun (WGS) entry which is preliminary data.</text>
</comment>
<comment type="caution">
    <text evidence="6">Lacks conserved residue(s) required for the propagation of feature annotation.</text>
</comment>
<keyword evidence="10" id="KW-1185">Reference proteome</keyword>
<gene>
    <name evidence="6 7" type="primary">rsmG</name>
    <name evidence="7" type="ORF">GT747_09630</name>
    <name evidence="8" type="ORF">SAMN05444424_1073</name>
</gene>
<evidence type="ECO:0000256" key="6">
    <source>
        <dbReference type="HAMAP-Rule" id="MF_00074"/>
    </source>
</evidence>
<dbReference type="EC" id="2.1.1.-" evidence="6"/>
<dbReference type="Pfam" id="PF02527">
    <property type="entry name" value="GidB"/>
    <property type="match status" value="1"/>
</dbReference>
<name>A0AAQ1MCH8_9FIRM</name>
<evidence type="ECO:0000256" key="3">
    <source>
        <dbReference type="ARBA" id="ARBA00022603"/>
    </source>
</evidence>
<dbReference type="PIRSF" id="PIRSF003078">
    <property type="entry name" value="GidB"/>
    <property type="match status" value="1"/>
</dbReference>
<reference evidence="9" key="2">
    <citation type="submission" date="2016-11" db="EMBL/GenBank/DDBJ databases">
        <authorList>
            <person name="Jaros S."/>
            <person name="Januszkiewicz K."/>
            <person name="Wedrychowicz H."/>
        </authorList>
    </citation>
    <scope>NUCLEOTIDE SEQUENCE [LARGE SCALE GENOMIC DNA]</scope>
    <source>
        <strain evidence="9">DSM 4029</strain>
    </source>
</reference>
<organism evidence="8 9">
    <name type="scientific">Bittarella massiliensis</name>
    <name type="common">ex Durand et al. 2017</name>
    <dbReference type="NCBI Taxonomy" id="1720313"/>
    <lineage>
        <taxon>Bacteria</taxon>
        <taxon>Bacillati</taxon>
        <taxon>Bacillota</taxon>
        <taxon>Clostridia</taxon>
        <taxon>Eubacteriales</taxon>
        <taxon>Oscillospiraceae</taxon>
        <taxon>Bittarella (ex Durand et al. 2017)</taxon>
    </lineage>
</organism>
<keyword evidence="5 6" id="KW-0949">S-adenosyl-L-methionine</keyword>
<sequence length="236" mass="25401">MIDRERMRELAAAQGVALSDLQLEQLDRYAVTLVEANQKMNLTAIVDRQGIEEKHFLDSLLLVPLLPVGCKSLIDVGTGAGFPGVVAKVALPGLRLTLLDSLQKRVTFLEELSAHLGFGGVTCLHGRAEEGGRDPALREQFDVATARAVADLAVLAEYCLPFVRLGGRFFALKGPACEEELERAASAIALLGGKVVGVHPQTLPDGSSRNIVEVKKISQTPTKYPRNAGKIKKNPL</sequence>
<evidence type="ECO:0000313" key="10">
    <source>
        <dbReference type="Proteomes" id="UP000474718"/>
    </source>
</evidence>
<evidence type="ECO:0000313" key="8">
    <source>
        <dbReference type="EMBL" id="SHF99348.1"/>
    </source>
</evidence>
<keyword evidence="1 6" id="KW-0963">Cytoplasm</keyword>
<evidence type="ECO:0000256" key="2">
    <source>
        <dbReference type="ARBA" id="ARBA00022552"/>
    </source>
</evidence>
<dbReference type="InterPro" id="IPR003682">
    <property type="entry name" value="rRNA_ssu_MeTfrase_G"/>
</dbReference>
<dbReference type="EMBL" id="WWVX01000006">
    <property type="protein sequence ID" value="MZL70012.1"/>
    <property type="molecule type" value="Genomic_DNA"/>
</dbReference>
<dbReference type="Gene3D" id="3.40.50.150">
    <property type="entry name" value="Vaccinia Virus protein VP39"/>
    <property type="match status" value="1"/>
</dbReference>
<reference evidence="7 10" key="3">
    <citation type="journal article" date="2019" name="Nat. Med.">
        <title>A library of human gut bacterial isolates paired with longitudinal multiomics data enables mechanistic microbiome research.</title>
        <authorList>
            <person name="Poyet M."/>
            <person name="Groussin M."/>
            <person name="Gibbons S.M."/>
            <person name="Avila-Pacheco J."/>
            <person name="Jiang X."/>
            <person name="Kearney S.M."/>
            <person name="Perrotta A.R."/>
            <person name="Berdy B."/>
            <person name="Zhao S."/>
            <person name="Lieberman T.D."/>
            <person name="Swanson P.K."/>
            <person name="Smith M."/>
            <person name="Roesemann S."/>
            <person name="Alexander J.E."/>
            <person name="Rich S.A."/>
            <person name="Livny J."/>
            <person name="Vlamakis H."/>
            <person name="Clish C."/>
            <person name="Bullock K."/>
            <person name="Deik A."/>
            <person name="Scott J."/>
            <person name="Pierce K.A."/>
            <person name="Xavier R.J."/>
            <person name="Alm E.J."/>
        </authorList>
    </citation>
    <scope>NUCLEOTIDE SEQUENCE [LARGE SCALE GENOMIC DNA]</scope>
    <source>
        <strain evidence="7 10">BIOML-A2</strain>
    </source>
</reference>
<evidence type="ECO:0000256" key="4">
    <source>
        <dbReference type="ARBA" id="ARBA00022679"/>
    </source>
</evidence>
<feature type="binding site" evidence="6">
    <location>
        <begin position="128"/>
        <end position="129"/>
    </location>
    <ligand>
        <name>S-adenosyl-L-methionine</name>
        <dbReference type="ChEBI" id="CHEBI:59789"/>
    </ligand>
</feature>
<feature type="binding site" evidence="6">
    <location>
        <position position="147"/>
    </location>
    <ligand>
        <name>S-adenosyl-L-methionine</name>
        <dbReference type="ChEBI" id="CHEBI:59789"/>
    </ligand>
</feature>
<evidence type="ECO:0000256" key="5">
    <source>
        <dbReference type="ARBA" id="ARBA00022691"/>
    </source>
</evidence>
<keyword evidence="2 6" id="KW-0698">rRNA processing</keyword>
<dbReference type="AlphaFoldDB" id="A0AAQ1MCH8"/>
<keyword evidence="3 6" id="KW-0489">Methyltransferase</keyword>
<dbReference type="PANTHER" id="PTHR31760">
    <property type="entry name" value="S-ADENOSYL-L-METHIONINE-DEPENDENT METHYLTRANSFERASES SUPERFAMILY PROTEIN"/>
    <property type="match status" value="1"/>
</dbReference>
<dbReference type="Proteomes" id="UP000184089">
    <property type="component" value="Unassembled WGS sequence"/>
</dbReference>
<proteinExistence type="inferred from homology"/>
<dbReference type="GO" id="GO:0070043">
    <property type="term" value="F:rRNA (guanine-N7-)-methyltransferase activity"/>
    <property type="evidence" value="ECO:0007669"/>
    <property type="project" value="UniProtKB-UniRule"/>
</dbReference>
<dbReference type="HAMAP" id="MF_00074">
    <property type="entry name" value="16SrRNA_methyltr_G"/>
    <property type="match status" value="1"/>
</dbReference>
<feature type="binding site" evidence="6">
    <location>
        <position position="82"/>
    </location>
    <ligand>
        <name>S-adenosyl-L-methionine</name>
        <dbReference type="ChEBI" id="CHEBI:59789"/>
    </ligand>
</feature>
<comment type="similarity">
    <text evidence="6">Belongs to the methyltransferase superfamily. RNA methyltransferase RsmG family.</text>
</comment>
<protein>
    <recommendedName>
        <fullName evidence="6">Ribosomal RNA small subunit methyltransferase G</fullName>
        <ecNumber evidence="6">2.1.1.-</ecNumber>
    </recommendedName>
    <alternativeName>
        <fullName evidence="6">16S rRNA 7-methylguanosine methyltransferase</fullName>
        <shortName evidence="6">16S rRNA m7G methyltransferase</shortName>
    </alternativeName>
</protein>
<comment type="function">
    <text evidence="6">Specifically methylates the N7 position of a guanine in 16S rRNA.</text>
</comment>
<dbReference type="PANTHER" id="PTHR31760:SF0">
    <property type="entry name" value="S-ADENOSYL-L-METHIONINE-DEPENDENT METHYLTRANSFERASES SUPERFAMILY PROTEIN"/>
    <property type="match status" value="1"/>
</dbReference>
<evidence type="ECO:0000313" key="7">
    <source>
        <dbReference type="EMBL" id="MZL70012.1"/>
    </source>
</evidence>
<dbReference type="EMBL" id="FQVY01000002">
    <property type="protein sequence ID" value="SHF99348.1"/>
    <property type="molecule type" value="Genomic_DNA"/>
</dbReference>
<dbReference type="SUPFAM" id="SSF53335">
    <property type="entry name" value="S-adenosyl-L-methionine-dependent methyltransferases"/>
    <property type="match status" value="1"/>
</dbReference>
<dbReference type="NCBIfam" id="TIGR00138">
    <property type="entry name" value="rsmG_gidB"/>
    <property type="match status" value="1"/>
</dbReference>
<dbReference type="FunFam" id="3.40.50.150:FF:000041">
    <property type="entry name" value="Ribosomal RNA small subunit methyltransferase G"/>
    <property type="match status" value="1"/>
</dbReference>
<evidence type="ECO:0000313" key="9">
    <source>
        <dbReference type="Proteomes" id="UP000184089"/>
    </source>
</evidence>
<dbReference type="RefSeq" id="WP_021660059.1">
    <property type="nucleotide sequence ID" value="NZ_FQVY01000002.1"/>
</dbReference>
<reference evidence="8" key="1">
    <citation type="submission" date="2016-11" db="EMBL/GenBank/DDBJ databases">
        <authorList>
            <person name="Varghese N."/>
            <person name="Submissions S."/>
        </authorList>
    </citation>
    <scope>NUCLEOTIDE SEQUENCE</scope>
    <source>
        <strain evidence="8">DSM 4029</strain>
    </source>
</reference>
<evidence type="ECO:0000256" key="1">
    <source>
        <dbReference type="ARBA" id="ARBA00022490"/>
    </source>
</evidence>